<name>A0ACB9DQB9_ARCLA</name>
<dbReference type="Proteomes" id="UP001055879">
    <property type="component" value="Linkage Group LG03"/>
</dbReference>
<gene>
    <name evidence="1" type="ORF">L6452_12317</name>
</gene>
<evidence type="ECO:0000313" key="2">
    <source>
        <dbReference type="Proteomes" id="UP001055879"/>
    </source>
</evidence>
<protein>
    <submittedName>
        <fullName evidence="1">Uncharacterized protein</fullName>
    </submittedName>
</protein>
<reference evidence="1 2" key="2">
    <citation type="journal article" date="2022" name="Mol. Ecol. Resour.">
        <title>The genomes of chicory, endive, great burdock and yacon provide insights into Asteraceae paleo-polyploidization history and plant inulin production.</title>
        <authorList>
            <person name="Fan W."/>
            <person name="Wang S."/>
            <person name="Wang H."/>
            <person name="Wang A."/>
            <person name="Jiang F."/>
            <person name="Liu H."/>
            <person name="Zhao H."/>
            <person name="Xu D."/>
            <person name="Zhang Y."/>
        </authorList>
    </citation>
    <scope>NUCLEOTIDE SEQUENCE [LARGE SCALE GENOMIC DNA]</scope>
    <source>
        <strain evidence="2">cv. Niubang</strain>
    </source>
</reference>
<accession>A0ACB9DQB9</accession>
<comment type="caution">
    <text evidence="1">The sequence shown here is derived from an EMBL/GenBank/DDBJ whole genome shotgun (WGS) entry which is preliminary data.</text>
</comment>
<keyword evidence="2" id="KW-1185">Reference proteome</keyword>
<organism evidence="1 2">
    <name type="scientific">Arctium lappa</name>
    <name type="common">Greater burdock</name>
    <name type="synonym">Lappa major</name>
    <dbReference type="NCBI Taxonomy" id="4217"/>
    <lineage>
        <taxon>Eukaryota</taxon>
        <taxon>Viridiplantae</taxon>
        <taxon>Streptophyta</taxon>
        <taxon>Embryophyta</taxon>
        <taxon>Tracheophyta</taxon>
        <taxon>Spermatophyta</taxon>
        <taxon>Magnoliopsida</taxon>
        <taxon>eudicotyledons</taxon>
        <taxon>Gunneridae</taxon>
        <taxon>Pentapetalae</taxon>
        <taxon>asterids</taxon>
        <taxon>campanulids</taxon>
        <taxon>Asterales</taxon>
        <taxon>Asteraceae</taxon>
        <taxon>Carduoideae</taxon>
        <taxon>Cardueae</taxon>
        <taxon>Arctiinae</taxon>
        <taxon>Arctium</taxon>
    </lineage>
</organism>
<dbReference type="EMBL" id="CM042049">
    <property type="protein sequence ID" value="KAI3748899.1"/>
    <property type="molecule type" value="Genomic_DNA"/>
</dbReference>
<evidence type="ECO:0000313" key="1">
    <source>
        <dbReference type="EMBL" id="KAI3748899.1"/>
    </source>
</evidence>
<reference evidence="2" key="1">
    <citation type="journal article" date="2022" name="Mol. Ecol. Resour.">
        <title>The genomes of chicory, endive, great burdock and yacon provide insights into Asteraceae palaeo-polyploidization history and plant inulin production.</title>
        <authorList>
            <person name="Fan W."/>
            <person name="Wang S."/>
            <person name="Wang H."/>
            <person name="Wang A."/>
            <person name="Jiang F."/>
            <person name="Liu H."/>
            <person name="Zhao H."/>
            <person name="Xu D."/>
            <person name="Zhang Y."/>
        </authorList>
    </citation>
    <scope>NUCLEOTIDE SEQUENCE [LARGE SCALE GENOMIC DNA]</scope>
    <source>
        <strain evidence="2">cv. Niubang</strain>
    </source>
</reference>
<sequence length="77" mass="8691">MGEDESVPSRVHAEALPSMYALHRSGRTKRRLRPCGSSLLFVTDMEEEHQNCGLSMVCDTDLEEECRFVEFGGQTKV</sequence>
<proteinExistence type="predicted"/>